<name>A0A150HNS3_9GAMM</name>
<organism evidence="10 11">
    <name type="scientific">Acinetobacter venetianus</name>
    <dbReference type="NCBI Taxonomy" id="52133"/>
    <lineage>
        <taxon>Bacteria</taxon>
        <taxon>Pseudomonadati</taxon>
        <taxon>Pseudomonadota</taxon>
        <taxon>Gammaproteobacteria</taxon>
        <taxon>Moraxellales</taxon>
        <taxon>Moraxellaceae</taxon>
        <taxon>Acinetobacter</taxon>
    </lineage>
</organism>
<dbReference type="PANTHER" id="PTHR33281:SF19">
    <property type="entry name" value="VOLTAGE-DEPENDENT ANION CHANNEL-FORMING PROTEIN YNEE"/>
    <property type="match status" value="1"/>
</dbReference>
<dbReference type="Proteomes" id="UP000075680">
    <property type="component" value="Unassembled WGS sequence"/>
</dbReference>
<dbReference type="AlphaFoldDB" id="A0A150HNS3"/>
<accession>A0A150HNS3</accession>
<evidence type="ECO:0000256" key="5">
    <source>
        <dbReference type="ARBA" id="ARBA00022989"/>
    </source>
</evidence>
<dbReference type="EMBL" id="JRUE01000168">
    <property type="protein sequence ID" value="KXZ68197.1"/>
    <property type="molecule type" value="Genomic_DNA"/>
</dbReference>
<comment type="subcellular location">
    <subcellularLocation>
        <location evidence="1">Cell membrane</location>
        <topology evidence="1">Multi-pass membrane protein</topology>
    </subcellularLocation>
</comment>
<keyword evidence="6" id="KW-0406">Ion transport</keyword>
<evidence type="ECO:0000256" key="9">
    <source>
        <dbReference type="SAM" id="Phobius"/>
    </source>
</evidence>
<evidence type="ECO:0000256" key="2">
    <source>
        <dbReference type="ARBA" id="ARBA00022448"/>
    </source>
</evidence>
<evidence type="ECO:0000256" key="3">
    <source>
        <dbReference type="ARBA" id="ARBA00022475"/>
    </source>
</evidence>
<evidence type="ECO:0000256" key="8">
    <source>
        <dbReference type="ARBA" id="ARBA00034708"/>
    </source>
</evidence>
<keyword evidence="2" id="KW-0813">Transport</keyword>
<keyword evidence="4 9" id="KW-0812">Transmembrane</keyword>
<evidence type="ECO:0000256" key="7">
    <source>
        <dbReference type="ARBA" id="ARBA00023136"/>
    </source>
</evidence>
<dbReference type="InterPro" id="IPR044669">
    <property type="entry name" value="YneE/VCCN1/2-like"/>
</dbReference>
<evidence type="ECO:0000313" key="10">
    <source>
        <dbReference type="EMBL" id="KXZ68197.1"/>
    </source>
</evidence>
<dbReference type="GO" id="GO:0005254">
    <property type="term" value="F:chloride channel activity"/>
    <property type="evidence" value="ECO:0007669"/>
    <property type="project" value="InterPro"/>
</dbReference>
<feature type="transmembrane region" description="Helical" evidence="9">
    <location>
        <begin position="29"/>
        <end position="51"/>
    </location>
</feature>
<keyword evidence="3" id="KW-1003">Cell membrane</keyword>
<proteinExistence type="inferred from homology"/>
<dbReference type="GO" id="GO:0005886">
    <property type="term" value="C:plasma membrane"/>
    <property type="evidence" value="ECO:0007669"/>
    <property type="project" value="UniProtKB-SubCell"/>
</dbReference>
<dbReference type="PATRIC" id="fig|52133.18.peg.1919"/>
<evidence type="ECO:0000256" key="1">
    <source>
        <dbReference type="ARBA" id="ARBA00004651"/>
    </source>
</evidence>
<evidence type="ECO:0000313" key="11">
    <source>
        <dbReference type="Proteomes" id="UP000075680"/>
    </source>
</evidence>
<sequence>MIQKNMIVRDQPSIFKVLFSWRGTILPKILPSLGFVMLISAIIGGVEYINLFRFPEIPLVGFTLIGVVLSIFLGFKNTACYERWWEARKLWGILIATARHFDRDCRILSQGRRERIIQHVIVFANVLRDRLRHQTVNPTELTETSGLSQQALTQLYQQHNAPQYTLSLIQWELLQALKEGEITDIIYTQMNQHVAALSEMQTGCDRIANTPIPFAYSVLLNRTVYFFCVMLPFSLGSLLGLVTPLLVGILAYTFLGLDALSTEIEEPFGTQSNDLPLDAMVRSIEIELLGTLGRPTPPPIQAQDHNLL</sequence>
<feature type="transmembrane region" description="Helical" evidence="9">
    <location>
        <begin position="224"/>
        <end position="252"/>
    </location>
</feature>
<keyword evidence="5 9" id="KW-1133">Transmembrane helix</keyword>
<keyword evidence="7 9" id="KW-0472">Membrane</keyword>
<gene>
    <name evidence="10" type="ORF">AVENLUH5627_01842</name>
</gene>
<feature type="transmembrane region" description="Helical" evidence="9">
    <location>
        <begin position="57"/>
        <end position="75"/>
    </location>
</feature>
<protein>
    <submittedName>
        <fullName evidence="10">Bestrophin, RFP-TM, chloride channel</fullName>
    </submittedName>
</protein>
<comment type="caution">
    <text evidence="10">The sequence shown here is derived from an EMBL/GenBank/DDBJ whole genome shotgun (WGS) entry which is preliminary data.</text>
</comment>
<dbReference type="Pfam" id="PF25539">
    <property type="entry name" value="Bestrophin_2"/>
    <property type="match status" value="1"/>
</dbReference>
<reference evidence="10 11" key="1">
    <citation type="journal article" date="2016" name="Sci. Rep.">
        <title>Genomic and phenotypic characterization of the species Acinetobacter venetianus.</title>
        <authorList>
            <person name="Fondi M."/>
            <person name="Maida I."/>
            <person name="Perrin E."/>
            <person name="Orlandini V."/>
            <person name="La Torre L."/>
            <person name="Bosi E."/>
            <person name="Negroni A."/>
            <person name="Zanaroli G."/>
            <person name="Fava F."/>
            <person name="Decorosi F."/>
            <person name="Giovannetti L."/>
            <person name="Viti C."/>
            <person name="Vaneechoutte M."/>
            <person name="Dijkshoorn L."/>
            <person name="Fani R."/>
        </authorList>
    </citation>
    <scope>NUCLEOTIDE SEQUENCE [LARGE SCALE GENOMIC DNA]</scope>
    <source>
        <strain evidence="10 11">LUH5627</strain>
    </source>
</reference>
<evidence type="ECO:0000256" key="4">
    <source>
        <dbReference type="ARBA" id="ARBA00022692"/>
    </source>
</evidence>
<dbReference type="PANTHER" id="PTHR33281">
    <property type="entry name" value="UPF0187 PROTEIN YNEE"/>
    <property type="match status" value="1"/>
</dbReference>
<comment type="similarity">
    <text evidence="8">Belongs to the anion channel-forming bestrophin (TC 1.A.46) family.</text>
</comment>
<evidence type="ECO:0000256" key="6">
    <source>
        <dbReference type="ARBA" id="ARBA00023065"/>
    </source>
</evidence>